<name>A0A4V3RZ83_9PROT</name>
<gene>
    <name evidence="2" type="ORF">E5162_09340</name>
</gene>
<evidence type="ECO:0000256" key="1">
    <source>
        <dbReference type="SAM" id="MobiDB-lite"/>
    </source>
</evidence>
<evidence type="ECO:0000313" key="3">
    <source>
        <dbReference type="Proteomes" id="UP000305451"/>
    </source>
</evidence>
<dbReference type="EMBL" id="SRXV01000002">
    <property type="protein sequence ID" value="TGY93249.1"/>
    <property type="molecule type" value="Genomic_DNA"/>
</dbReference>
<dbReference type="AlphaFoldDB" id="A0A4V3RZ83"/>
<feature type="region of interest" description="Disordered" evidence="1">
    <location>
        <begin position="71"/>
        <end position="90"/>
    </location>
</feature>
<keyword evidence="2" id="KW-0808">Transferase</keyword>
<sequence>MTHFLKSDSNPDGRRLEDILIELRADVLVRCTKISGDLRPEALKVLSNNMQVLHHLTAAIELAQSSTTILDRAFGPPESGGDAEPRIGVA</sequence>
<dbReference type="OrthoDB" id="7361233at2"/>
<dbReference type="RefSeq" id="WP_135944968.1">
    <property type="nucleotide sequence ID" value="NZ_BMEI01000002.1"/>
</dbReference>
<dbReference type="Proteomes" id="UP000305451">
    <property type="component" value="Unassembled WGS sequence"/>
</dbReference>
<reference evidence="2 3" key="1">
    <citation type="journal article" date="2013" name="Int. J. Syst. Evol. Microbiol.">
        <title>Marinicauda pacifica gen. nov., sp. nov., a prosthecate alphaproteobacterium of the family Hyphomonadaceae isolated from deep seawater.</title>
        <authorList>
            <person name="Zhang X.Y."/>
            <person name="Li G.W."/>
            <person name="Wang C.S."/>
            <person name="Zhang Y.J."/>
            <person name="Xu X.W."/>
            <person name="Li H."/>
            <person name="Liu A."/>
            <person name="Liu C."/>
            <person name="Xie B.B."/>
            <person name="Qin Q.L."/>
            <person name="Xu Z."/>
            <person name="Chen X.L."/>
            <person name="Zhou B.C."/>
            <person name="Zhang Y.Z."/>
        </authorList>
    </citation>
    <scope>NUCLEOTIDE SEQUENCE [LARGE SCALE GENOMIC DNA]</scope>
    <source>
        <strain evidence="2 3">P-1 km-3</strain>
    </source>
</reference>
<proteinExistence type="predicted"/>
<comment type="caution">
    <text evidence="2">The sequence shown here is derived from an EMBL/GenBank/DDBJ whole genome shotgun (WGS) entry which is preliminary data.</text>
</comment>
<evidence type="ECO:0000313" key="2">
    <source>
        <dbReference type="EMBL" id="TGY93249.1"/>
    </source>
</evidence>
<accession>A0A4V3RZ83</accession>
<protein>
    <submittedName>
        <fullName evidence="2">Histidine kinase</fullName>
    </submittedName>
</protein>
<organism evidence="2 3">
    <name type="scientific">Marinicauda pacifica</name>
    <dbReference type="NCBI Taxonomy" id="1133559"/>
    <lineage>
        <taxon>Bacteria</taxon>
        <taxon>Pseudomonadati</taxon>
        <taxon>Pseudomonadota</taxon>
        <taxon>Alphaproteobacteria</taxon>
        <taxon>Maricaulales</taxon>
        <taxon>Maricaulaceae</taxon>
        <taxon>Marinicauda</taxon>
    </lineage>
</organism>
<keyword evidence="2" id="KW-0418">Kinase</keyword>
<dbReference type="GO" id="GO:0016301">
    <property type="term" value="F:kinase activity"/>
    <property type="evidence" value="ECO:0007669"/>
    <property type="project" value="UniProtKB-KW"/>
</dbReference>
<keyword evidence="3" id="KW-1185">Reference proteome</keyword>